<keyword evidence="1" id="KW-1133">Transmembrane helix</keyword>
<keyword evidence="1" id="KW-0472">Membrane</keyword>
<keyword evidence="1" id="KW-0812">Transmembrane</keyword>
<dbReference type="EMBL" id="QGKX02000095">
    <property type="protein sequence ID" value="KAF3571421.1"/>
    <property type="molecule type" value="Genomic_DNA"/>
</dbReference>
<feature type="transmembrane region" description="Helical" evidence="1">
    <location>
        <begin position="192"/>
        <end position="212"/>
    </location>
</feature>
<sequence length="308" mass="33832">MRKRVLAVFKSLNTNGDSDRDETRAGSIRSRRRELHGRDEGMLVDPTRRMGELDDLLDPTRPFGELDGGGLWFEELVSGYCLHGGRVASWFGQPPVHGGHLSSRVSDSFVLVLVGEADGLVVSWSWWGGLWFEELVSGHCLHGGRVASWFGQPPVHGGPLSSCVSDFFVLVWVGEADGLVVSWSWRCSSFSYYNIFLVGYGLVLFPCLDFLLFRSKVAMLGVCSSLVCGSSFGCGLLREHLLSLPRSCVFLVGLLASQWFRPSVLLLRGGGHFSVGRWLSLGCEGPRVRIGGLGRRFPGQSSRFLSCA</sequence>
<evidence type="ECO:0000313" key="3">
    <source>
        <dbReference type="Proteomes" id="UP000712600"/>
    </source>
</evidence>
<comment type="caution">
    <text evidence="2">The sequence shown here is derived from an EMBL/GenBank/DDBJ whole genome shotgun (WGS) entry which is preliminary data.</text>
</comment>
<dbReference type="AlphaFoldDB" id="A0A8S9RF77"/>
<accession>A0A8S9RF77</accession>
<evidence type="ECO:0000256" key="1">
    <source>
        <dbReference type="SAM" id="Phobius"/>
    </source>
</evidence>
<organism evidence="2 3">
    <name type="scientific">Brassica cretica</name>
    <name type="common">Mustard</name>
    <dbReference type="NCBI Taxonomy" id="69181"/>
    <lineage>
        <taxon>Eukaryota</taxon>
        <taxon>Viridiplantae</taxon>
        <taxon>Streptophyta</taxon>
        <taxon>Embryophyta</taxon>
        <taxon>Tracheophyta</taxon>
        <taxon>Spermatophyta</taxon>
        <taxon>Magnoliopsida</taxon>
        <taxon>eudicotyledons</taxon>
        <taxon>Gunneridae</taxon>
        <taxon>Pentapetalae</taxon>
        <taxon>rosids</taxon>
        <taxon>malvids</taxon>
        <taxon>Brassicales</taxon>
        <taxon>Brassicaceae</taxon>
        <taxon>Brassiceae</taxon>
        <taxon>Brassica</taxon>
    </lineage>
</organism>
<proteinExistence type="predicted"/>
<name>A0A8S9RF77_BRACR</name>
<protein>
    <submittedName>
        <fullName evidence="2">Uncharacterized protein</fullName>
    </submittedName>
</protein>
<dbReference type="Proteomes" id="UP000712600">
    <property type="component" value="Unassembled WGS sequence"/>
</dbReference>
<gene>
    <name evidence="2" type="ORF">F2Q69_00061322</name>
</gene>
<evidence type="ECO:0000313" key="2">
    <source>
        <dbReference type="EMBL" id="KAF3571421.1"/>
    </source>
</evidence>
<reference evidence="2" key="1">
    <citation type="submission" date="2019-12" db="EMBL/GenBank/DDBJ databases">
        <title>Genome sequencing and annotation of Brassica cretica.</title>
        <authorList>
            <person name="Studholme D.J."/>
            <person name="Sarris P."/>
        </authorList>
    </citation>
    <scope>NUCLEOTIDE SEQUENCE</scope>
    <source>
        <strain evidence="2">PFS-109/04</strain>
        <tissue evidence="2">Leaf</tissue>
    </source>
</reference>